<dbReference type="InterPro" id="IPR050288">
    <property type="entry name" value="Cellulose_deg_GH3"/>
</dbReference>
<evidence type="ECO:0000256" key="2">
    <source>
        <dbReference type="ARBA" id="ARBA00022801"/>
    </source>
</evidence>
<dbReference type="SUPFAM" id="SSF51445">
    <property type="entry name" value="(Trans)glycosidases"/>
    <property type="match status" value="1"/>
</dbReference>
<accession>A0ABW3MQ91</accession>
<dbReference type="PRINTS" id="PR00133">
    <property type="entry name" value="GLHYDRLASE3"/>
</dbReference>
<organism evidence="4 5">
    <name type="scientific">Kibdelosporangium lantanae</name>
    <dbReference type="NCBI Taxonomy" id="1497396"/>
    <lineage>
        <taxon>Bacteria</taxon>
        <taxon>Bacillati</taxon>
        <taxon>Actinomycetota</taxon>
        <taxon>Actinomycetes</taxon>
        <taxon>Pseudonocardiales</taxon>
        <taxon>Pseudonocardiaceae</taxon>
        <taxon>Kibdelosporangium</taxon>
    </lineage>
</organism>
<dbReference type="Gene3D" id="3.20.20.300">
    <property type="entry name" value="Glycoside hydrolase, family 3, N-terminal domain"/>
    <property type="match status" value="1"/>
</dbReference>
<sequence>LSDGPAGVRDGQPATAFPSPVSLAASFDRALTAQAGELVGKETKARGYHVLYAPMVNIVRVPQGGRNFETYGEDPYLAGQLGTSFVSAMQGQGIAAQVKHYAANNQENDRTWASSNVDDRTLREIYLPAFEMAVKQGGAWSVMCAYNQVGHSFACEHFPLLNDILADQWGFSGVVGSDYPATHSGVRSALAGLDQEFGGSTFYAGL</sequence>
<dbReference type="PANTHER" id="PTHR42715:SF10">
    <property type="entry name" value="BETA-GLUCOSIDASE"/>
    <property type="match status" value="1"/>
</dbReference>
<feature type="domain" description="Glycoside hydrolase family 3 N-terminal" evidence="3">
    <location>
        <begin position="12"/>
        <end position="180"/>
    </location>
</feature>
<protein>
    <submittedName>
        <fullName evidence="4">Glycoside hydrolase family 3 protein</fullName>
        <ecNumber evidence="4">3.2.1.-</ecNumber>
    </submittedName>
</protein>
<keyword evidence="2 4" id="KW-0378">Hydrolase</keyword>
<dbReference type="GO" id="GO:0016798">
    <property type="term" value="F:hydrolase activity, acting on glycosyl bonds"/>
    <property type="evidence" value="ECO:0007669"/>
    <property type="project" value="UniProtKB-KW"/>
</dbReference>
<keyword evidence="4" id="KW-0326">Glycosidase</keyword>
<reference evidence="5" key="1">
    <citation type="journal article" date="2019" name="Int. J. Syst. Evol. Microbiol.">
        <title>The Global Catalogue of Microorganisms (GCM) 10K type strain sequencing project: providing services to taxonomists for standard genome sequencing and annotation.</title>
        <authorList>
            <consortium name="The Broad Institute Genomics Platform"/>
            <consortium name="The Broad Institute Genome Sequencing Center for Infectious Disease"/>
            <person name="Wu L."/>
            <person name="Ma J."/>
        </authorList>
    </citation>
    <scope>NUCLEOTIDE SEQUENCE [LARGE SCALE GENOMIC DNA]</scope>
    <source>
        <strain evidence="5">JCM 31486</strain>
    </source>
</reference>
<dbReference type="InterPro" id="IPR001764">
    <property type="entry name" value="Glyco_hydro_3_N"/>
</dbReference>
<gene>
    <name evidence="4" type="ORF">ACFQ1S_41745</name>
</gene>
<evidence type="ECO:0000313" key="5">
    <source>
        <dbReference type="Proteomes" id="UP001597045"/>
    </source>
</evidence>
<dbReference type="InterPro" id="IPR036962">
    <property type="entry name" value="Glyco_hydro_3_N_sf"/>
</dbReference>
<comment type="similarity">
    <text evidence="1">Belongs to the glycosyl hydrolase 3 family.</text>
</comment>
<dbReference type="EC" id="3.2.1.-" evidence="4"/>
<comment type="caution">
    <text evidence="4">The sequence shown here is derived from an EMBL/GenBank/DDBJ whole genome shotgun (WGS) entry which is preliminary data.</text>
</comment>
<feature type="non-terminal residue" evidence="4">
    <location>
        <position position="1"/>
    </location>
</feature>
<dbReference type="PANTHER" id="PTHR42715">
    <property type="entry name" value="BETA-GLUCOSIDASE"/>
    <property type="match status" value="1"/>
</dbReference>
<keyword evidence="5" id="KW-1185">Reference proteome</keyword>
<proteinExistence type="inferred from homology"/>
<feature type="non-terminal residue" evidence="4">
    <location>
        <position position="206"/>
    </location>
</feature>
<dbReference type="Proteomes" id="UP001597045">
    <property type="component" value="Unassembled WGS sequence"/>
</dbReference>
<name>A0ABW3MQ91_9PSEU</name>
<dbReference type="InterPro" id="IPR017853">
    <property type="entry name" value="GH"/>
</dbReference>
<evidence type="ECO:0000259" key="3">
    <source>
        <dbReference type="Pfam" id="PF00933"/>
    </source>
</evidence>
<dbReference type="Pfam" id="PF00933">
    <property type="entry name" value="Glyco_hydro_3"/>
    <property type="match status" value="1"/>
</dbReference>
<evidence type="ECO:0000256" key="1">
    <source>
        <dbReference type="ARBA" id="ARBA00005336"/>
    </source>
</evidence>
<evidence type="ECO:0000313" key="4">
    <source>
        <dbReference type="EMBL" id="MFD1051619.1"/>
    </source>
</evidence>
<dbReference type="EMBL" id="JBHTIS010003735">
    <property type="protein sequence ID" value="MFD1051619.1"/>
    <property type="molecule type" value="Genomic_DNA"/>
</dbReference>